<keyword evidence="1" id="KW-1133">Transmembrane helix</keyword>
<evidence type="ECO:0000313" key="2">
    <source>
        <dbReference type="EMBL" id="BBH86764.1"/>
    </source>
</evidence>
<protein>
    <submittedName>
        <fullName evidence="2">Uncharacterized protein</fullName>
    </submittedName>
</protein>
<dbReference type="AlphaFoldDB" id="A0A455SNU8"/>
<evidence type="ECO:0000256" key="1">
    <source>
        <dbReference type="SAM" id="Phobius"/>
    </source>
</evidence>
<organism evidence="2">
    <name type="scientific">Thermosporothrix sp. COM3</name>
    <dbReference type="NCBI Taxonomy" id="2490863"/>
    <lineage>
        <taxon>Bacteria</taxon>
        <taxon>Bacillati</taxon>
        <taxon>Chloroflexota</taxon>
        <taxon>Ktedonobacteria</taxon>
        <taxon>Ktedonobacterales</taxon>
        <taxon>Thermosporotrichaceae</taxon>
        <taxon>Thermosporothrix</taxon>
    </lineage>
</organism>
<keyword evidence="1" id="KW-0472">Membrane</keyword>
<keyword evidence="1" id="KW-0812">Transmembrane</keyword>
<feature type="transmembrane region" description="Helical" evidence="1">
    <location>
        <begin position="24"/>
        <end position="48"/>
    </location>
</feature>
<sequence>MEEETEAIHEAGRSGADVVQPLRFLTSLLIVCFVLFITLLLILSLLYVNLCL</sequence>
<gene>
    <name evidence="2" type="ORF">KTC_15150</name>
</gene>
<accession>A0A455SNU8</accession>
<dbReference type="EMBL" id="AP019376">
    <property type="protein sequence ID" value="BBH86764.1"/>
    <property type="molecule type" value="Genomic_DNA"/>
</dbReference>
<proteinExistence type="predicted"/>
<reference evidence="2" key="1">
    <citation type="submission" date="2018-12" db="EMBL/GenBank/DDBJ databases">
        <title>Novel natural products biosynthetic potential of the class Ktedonobacteria.</title>
        <authorList>
            <person name="Zheng Y."/>
            <person name="Saitou A."/>
            <person name="Wang C.M."/>
            <person name="Toyoda A."/>
            <person name="Minakuchi Y."/>
            <person name="Sekiguchi Y."/>
            <person name="Ueda K."/>
            <person name="Takano H."/>
            <person name="Sakai Y."/>
            <person name="Yokota A."/>
            <person name="Yabe S."/>
        </authorList>
    </citation>
    <scope>NUCLEOTIDE SEQUENCE</scope>
    <source>
        <strain evidence="2">COM3</strain>
    </source>
</reference>
<name>A0A455SNU8_9CHLR</name>